<organism evidence="3 4">
    <name type="scientific">Methanocella paludicola (strain DSM 17711 / JCM 13418 / NBRC 101707 / SANAE)</name>
    <dbReference type="NCBI Taxonomy" id="304371"/>
    <lineage>
        <taxon>Archaea</taxon>
        <taxon>Methanobacteriati</taxon>
        <taxon>Methanobacteriota</taxon>
        <taxon>Stenosarchaea group</taxon>
        <taxon>Methanomicrobia</taxon>
        <taxon>Methanocellales</taxon>
        <taxon>Methanocellaceae</taxon>
        <taxon>Methanocella</taxon>
    </lineage>
</organism>
<keyword evidence="4" id="KW-1185">Reference proteome</keyword>
<dbReference type="OrthoDB" id="24613at2157"/>
<dbReference type="HAMAP" id="MF_00498">
    <property type="entry name" value="UPF0179"/>
    <property type="match status" value="1"/>
</dbReference>
<dbReference type="GeneID" id="8683108"/>
<dbReference type="Pfam" id="PF03684">
    <property type="entry name" value="UPF0179"/>
    <property type="match status" value="1"/>
</dbReference>
<reference evidence="3 4" key="1">
    <citation type="journal article" date="2007" name="Appl. Environ. Microbiol.">
        <title>Isolation of key methanogens for global methane emission from rice paddy fields: a novel isolate affiliated with the clone cluster rice cluster I.</title>
        <authorList>
            <person name="Sakai S."/>
            <person name="Imachi H."/>
            <person name="Sekiguchi Y."/>
            <person name="Ohashi A."/>
            <person name="Harada H."/>
            <person name="Kamagata Y."/>
        </authorList>
    </citation>
    <scope>NUCLEOTIDE SEQUENCE [LARGE SCALE GENOMIC DNA]</scope>
    <source>
        <strain evidence="4">DSM 17711 / JCM 13418 / NBRC 101707 / SANAE</strain>
    </source>
</reference>
<dbReference type="EMBL" id="AP011532">
    <property type="protein sequence ID" value="BAI61720.1"/>
    <property type="molecule type" value="Genomic_DNA"/>
</dbReference>
<dbReference type="FunCoup" id="D1YZ48">
    <property type="interactions" value="2"/>
</dbReference>
<evidence type="ECO:0000313" key="4">
    <source>
        <dbReference type="Proteomes" id="UP000001882"/>
    </source>
</evidence>
<dbReference type="KEGG" id="mpd:MCP_1648"/>
<dbReference type="Proteomes" id="UP000001882">
    <property type="component" value="Chromosome"/>
</dbReference>
<evidence type="ECO:0000256" key="2">
    <source>
        <dbReference type="HAMAP-Rule" id="MF_00498"/>
    </source>
</evidence>
<accession>D1YZ48</accession>
<dbReference type="PATRIC" id="fig|304371.9.peg.1680"/>
<reference evidence="3 4" key="2">
    <citation type="journal article" date="2008" name="Int. J. Syst. Evol. Microbiol.">
        <title>Methanocella paludicola gen. nov., sp. nov., a methane-producing archaeon, the first isolate of the lineage 'Rice Cluster I', and proposal of the new archaeal order Methanocellales ord. nov.</title>
        <authorList>
            <person name="Sakai S."/>
            <person name="Imachi H."/>
            <person name="Hanada S."/>
            <person name="Ohashi A."/>
            <person name="Harada H."/>
            <person name="Kamagata Y."/>
        </authorList>
    </citation>
    <scope>NUCLEOTIDE SEQUENCE [LARGE SCALE GENOMIC DNA]</scope>
    <source>
        <strain evidence="4">DSM 17711 / JCM 13418 / NBRC 101707 / SANAE</strain>
    </source>
</reference>
<dbReference type="PANTHER" id="PTHR40699:SF1">
    <property type="entry name" value="UPF0179 PROTEIN MJ1627"/>
    <property type="match status" value="1"/>
</dbReference>
<protein>
    <recommendedName>
        <fullName evidence="2">UPF0179 protein MCP_1648</fullName>
    </recommendedName>
</protein>
<dbReference type="eggNOG" id="arCOG04477">
    <property type="taxonomic scope" value="Archaea"/>
</dbReference>
<comment type="similarity">
    <text evidence="1 2">Belongs to the UPF0179 family.</text>
</comment>
<gene>
    <name evidence="3" type="ordered locus">MCP_1648</name>
</gene>
<dbReference type="PIRSF" id="PIRSF006595">
    <property type="entry name" value="UCP006595"/>
    <property type="match status" value="1"/>
</dbReference>
<reference evidence="4" key="3">
    <citation type="journal article" date="2011" name="PLoS ONE">
        <title>Genome sequence of a mesophilic hydrogenotrophic methanogen Methanocella paludicola, the first cultivated representative of the order Methanocellales.</title>
        <authorList>
            <person name="Sakai S."/>
            <person name="Takaki Y."/>
            <person name="Shimamura S."/>
            <person name="Sekine M."/>
            <person name="Tajima T."/>
            <person name="Kosugi H."/>
            <person name="Ichikawa N."/>
            <person name="Tasumi E."/>
            <person name="Hiraki A.T."/>
            <person name="Shimizu A."/>
            <person name="Kato Y."/>
            <person name="Nishiko R."/>
            <person name="Mori K."/>
            <person name="Fujita N."/>
            <person name="Imachi H."/>
            <person name="Takai K."/>
        </authorList>
    </citation>
    <scope>NUCLEOTIDE SEQUENCE [LARGE SCALE GENOMIC DNA]</scope>
    <source>
        <strain evidence="4">DSM 17711 / JCM 13418 / NBRC 101707 / SANAE</strain>
    </source>
</reference>
<dbReference type="AlphaFoldDB" id="D1YZ48"/>
<dbReference type="RefSeq" id="WP_012900399.1">
    <property type="nucleotide sequence ID" value="NC_013665.1"/>
</dbReference>
<dbReference type="STRING" id="304371.MCP_1648"/>
<evidence type="ECO:0000256" key="1">
    <source>
        <dbReference type="ARBA" id="ARBA00010824"/>
    </source>
</evidence>
<proteinExistence type="inferred from homology"/>
<sequence length="147" mass="15957">MPGPNITITLIGSKLAKKGTEFIYRGPQPECEKCKLKAVCLNLDKGKKYIVVALRTGSDHECFLHDTSVRAVEVSPAPVVVVIESRKAFNGSKLTYEEPKCDKACPSYEGCHPAGLVNGEKYTISEVYGEATGTCPKGLILKKVLLK</sequence>
<dbReference type="PANTHER" id="PTHR40699">
    <property type="entry name" value="UPF0179 PROTEIN MJ1627"/>
    <property type="match status" value="1"/>
</dbReference>
<evidence type="ECO:0000313" key="3">
    <source>
        <dbReference type="EMBL" id="BAI61720.1"/>
    </source>
</evidence>
<dbReference type="InParanoid" id="D1YZ48"/>
<name>D1YZ48_METPS</name>
<dbReference type="InterPro" id="IPR005369">
    <property type="entry name" value="UPF0179"/>
</dbReference>